<proteinExistence type="predicted"/>
<sequence>MSMMITFLPFPLFLRVLLTQLKQERDRLNEINFQLSTFHPSGKVVAIRKFIFGKDPFSKVLRDWHHR</sequence>
<feature type="signal peptide" evidence="1">
    <location>
        <begin position="1"/>
        <end position="19"/>
    </location>
</feature>
<evidence type="ECO:0000256" key="1">
    <source>
        <dbReference type="SAM" id="SignalP"/>
    </source>
</evidence>
<feature type="chain" id="PRO_5014960591" evidence="1">
    <location>
        <begin position="20"/>
        <end position="67"/>
    </location>
</feature>
<name>A0A2M4CFA7_9DIPT</name>
<keyword evidence="1" id="KW-0732">Signal</keyword>
<organism evidence="2">
    <name type="scientific">Anopheles marajoara</name>
    <dbReference type="NCBI Taxonomy" id="58244"/>
    <lineage>
        <taxon>Eukaryota</taxon>
        <taxon>Metazoa</taxon>
        <taxon>Ecdysozoa</taxon>
        <taxon>Arthropoda</taxon>
        <taxon>Hexapoda</taxon>
        <taxon>Insecta</taxon>
        <taxon>Pterygota</taxon>
        <taxon>Neoptera</taxon>
        <taxon>Endopterygota</taxon>
        <taxon>Diptera</taxon>
        <taxon>Nematocera</taxon>
        <taxon>Culicoidea</taxon>
        <taxon>Culicidae</taxon>
        <taxon>Anophelinae</taxon>
        <taxon>Anopheles</taxon>
    </lineage>
</organism>
<dbReference type="EMBL" id="GGFJ01014798">
    <property type="protein sequence ID" value="MBW63939.1"/>
    <property type="molecule type" value="Transcribed_RNA"/>
</dbReference>
<protein>
    <submittedName>
        <fullName evidence="2">Putative secreted protein</fullName>
    </submittedName>
</protein>
<dbReference type="AlphaFoldDB" id="A0A2M4CFA7"/>
<evidence type="ECO:0000313" key="2">
    <source>
        <dbReference type="EMBL" id="MBW63939.1"/>
    </source>
</evidence>
<accession>A0A2M4CFA7</accession>
<reference evidence="2" key="1">
    <citation type="submission" date="2018-01" db="EMBL/GenBank/DDBJ databases">
        <title>An insight into the sialome of Amazonian anophelines.</title>
        <authorList>
            <person name="Ribeiro J.M."/>
            <person name="Scarpassa V."/>
            <person name="Calvo E."/>
        </authorList>
    </citation>
    <scope>NUCLEOTIDE SEQUENCE</scope>
    <source>
        <tissue evidence="2">Salivary glands</tissue>
    </source>
</reference>